<evidence type="ECO:0000313" key="2">
    <source>
        <dbReference type="EMBL" id="NHC13770.1"/>
    </source>
</evidence>
<reference evidence="2 3" key="1">
    <citation type="submission" date="2020-03" db="EMBL/GenBank/DDBJ databases">
        <title>Two novel Motilibacter sp.</title>
        <authorList>
            <person name="Liu S."/>
        </authorList>
    </citation>
    <scope>NUCLEOTIDE SEQUENCE [LARGE SCALE GENOMIC DNA]</scope>
    <source>
        <strain evidence="2 3">E257</strain>
    </source>
</reference>
<feature type="region of interest" description="Disordered" evidence="1">
    <location>
        <begin position="1"/>
        <end position="74"/>
    </location>
</feature>
<gene>
    <name evidence="2" type="ORF">G9H71_08250</name>
</gene>
<feature type="compositionally biased region" description="Basic and acidic residues" evidence="1">
    <location>
        <begin position="50"/>
        <end position="64"/>
    </location>
</feature>
<dbReference type="EMBL" id="JAANNP010000003">
    <property type="protein sequence ID" value="NHC13770.1"/>
    <property type="molecule type" value="Genomic_DNA"/>
</dbReference>
<dbReference type="RefSeq" id="WP_166280659.1">
    <property type="nucleotide sequence ID" value="NZ_JAANNP010000003.1"/>
</dbReference>
<proteinExistence type="predicted"/>
<keyword evidence="3" id="KW-1185">Reference proteome</keyword>
<evidence type="ECO:0000313" key="3">
    <source>
        <dbReference type="Proteomes" id="UP000800981"/>
    </source>
</evidence>
<comment type="caution">
    <text evidence="2">The sequence shown here is derived from an EMBL/GenBank/DDBJ whole genome shotgun (WGS) entry which is preliminary data.</text>
</comment>
<name>A0ABX0GVL4_9ACTN</name>
<evidence type="ECO:0000256" key="1">
    <source>
        <dbReference type="SAM" id="MobiDB-lite"/>
    </source>
</evidence>
<sequence>MTTPGQDLPTDAPAGGEAQRLADSDAAAKPPAQPDAEQMESALREGGPLVRDDPAREQARRAQPTEDGPGTSLV</sequence>
<accession>A0ABX0GVL4</accession>
<organism evidence="2 3">
    <name type="scientific">Motilibacter deserti</name>
    <dbReference type="NCBI Taxonomy" id="2714956"/>
    <lineage>
        <taxon>Bacteria</taxon>
        <taxon>Bacillati</taxon>
        <taxon>Actinomycetota</taxon>
        <taxon>Actinomycetes</taxon>
        <taxon>Motilibacterales</taxon>
        <taxon>Motilibacteraceae</taxon>
        <taxon>Motilibacter</taxon>
    </lineage>
</organism>
<feature type="compositionally biased region" description="Low complexity" evidence="1">
    <location>
        <begin position="24"/>
        <end position="36"/>
    </location>
</feature>
<dbReference type="Proteomes" id="UP000800981">
    <property type="component" value="Unassembled WGS sequence"/>
</dbReference>
<protein>
    <submittedName>
        <fullName evidence="2">Uncharacterized protein</fullName>
    </submittedName>
</protein>